<reference evidence="5 6" key="1">
    <citation type="submission" date="2023-07" db="EMBL/GenBank/DDBJ databases">
        <title>Sequencing the genomes of 1000 actinobacteria strains.</title>
        <authorList>
            <person name="Klenk H.-P."/>
        </authorList>
    </citation>
    <scope>NUCLEOTIDE SEQUENCE [LARGE SCALE GENOMIC DNA]</scope>
    <source>
        <strain evidence="5 6">DSM 43749</strain>
    </source>
</reference>
<dbReference type="InterPro" id="IPR058881">
    <property type="entry name" value="PglZ_2nd"/>
</dbReference>
<accession>A0ABU1PN44</accession>
<evidence type="ECO:0000259" key="3">
    <source>
        <dbReference type="Pfam" id="PF25862"/>
    </source>
</evidence>
<feature type="domain" description="Alkaline phosphatase-like protein PglZ C-terminal" evidence="4">
    <location>
        <begin position="778"/>
        <end position="877"/>
    </location>
</feature>
<dbReference type="RefSeq" id="WP_310302028.1">
    <property type="nucleotide sequence ID" value="NZ_BAAAXB010000001.1"/>
</dbReference>
<comment type="caution">
    <text evidence="5">The sequence shown here is derived from an EMBL/GenBank/DDBJ whole genome shotgun (WGS) entry which is preliminary data.</text>
</comment>
<dbReference type="Pfam" id="PF08665">
    <property type="entry name" value="PglZ"/>
    <property type="match status" value="1"/>
</dbReference>
<evidence type="ECO:0000256" key="1">
    <source>
        <dbReference type="SAM" id="MobiDB-lite"/>
    </source>
</evidence>
<dbReference type="Proteomes" id="UP001268819">
    <property type="component" value="Unassembled WGS sequence"/>
</dbReference>
<evidence type="ECO:0008006" key="7">
    <source>
        <dbReference type="Google" id="ProtNLM"/>
    </source>
</evidence>
<dbReference type="EMBL" id="JAVDSG010000001">
    <property type="protein sequence ID" value="MDR6591628.1"/>
    <property type="molecule type" value="Genomic_DNA"/>
</dbReference>
<feature type="domain" description="Alkaline phosphatase-like protein PglZ N-terminal" evidence="3">
    <location>
        <begin position="17"/>
        <end position="116"/>
    </location>
</feature>
<dbReference type="InterPro" id="IPR017850">
    <property type="entry name" value="Alkaline_phosphatase_core_sf"/>
</dbReference>
<protein>
    <recommendedName>
        <fullName evidence="7">PglZ domain-containing protein</fullName>
    </recommendedName>
</protein>
<keyword evidence="6" id="KW-1185">Reference proteome</keyword>
<dbReference type="Pfam" id="PF25863">
    <property type="entry name" value="PglZ_C"/>
    <property type="match status" value="1"/>
</dbReference>
<dbReference type="InterPro" id="IPR058880">
    <property type="entry name" value="PglZ_N"/>
</dbReference>
<dbReference type="InterPro" id="IPR047992">
    <property type="entry name" value="BREX_PglZ"/>
</dbReference>
<dbReference type="Pfam" id="PF25861">
    <property type="entry name" value="PglZ_2nd"/>
    <property type="match status" value="1"/>
</dbReference>
<gene>
    <name evidence="5" type="ORF">J2S66_000012</name>
</gene>
<feature type="region of interest" description="Disordered" evidence="1">
    <location>
        <begin position="736"/>
        <end position="776"/>
    </location>
</feature>
<evidence type="ECO:0000313" key="5">
    <source>
        <dbReference type="EMBL" id="MDR6591628.1"/>
    </source>
</evidence>
<name>A0ABU1PN44_9PSEU</name>
<evidence type="ECO:0000259" key="2">
    <source>
        <dbReference type="Pfam" id="PF25861"/>
    </source>
</evidence>
<organism evidence="5 6">
    <name type="scientific">Saccharothrix longispora</name>
    <dbReference type="NCBI Taxonomy" id="33920"/>
    <lineage>
        <taxon>Bacteria</taxon>
        <taxon>Bacillati</taxon>
        <taxon>Actinomycetota</taxon>
        <taxon>Actinomycetes</taxon>
        <taxon>Pseudonocardiales</taxon>
        <taxon>Pseudonocardiaceae</taxon>
        <taxon>Saccharothrix</taxon>
    </lineage>
</organism>
<evidence type="ECO:0000259" key="4">
    <source>
        <dbReference type="Pfam" id="PF25863"/>
    </source>
</evidence>
<dbReference type="NCBIfam" id="NF033446">
    <property type="entry name" value="BREX_PglZ_2"/>
    <property type="match status" value="1"/>
</dbReference>
<proteinExistence type="predicted"/>
<feature type="domain" description="Alkaline phosphatase-like protein PglZ second" evidence="2">
    <location>
        <begin position="186"/>
        <end position="325"/>
    </location>
</feature>
<dbReference type="InterPro" id="IPR058882">
    <property type="entry name" value="PglZ_C"/>
</dbReference>
<sequence>MTATDLDSAIENAVVSRVTDIVEKLDASRGGVAGRVVIGVRTRREPAWHGPVEGEVRGHPVRYVACPSVLSVLSALALPPADGSAYEVLVVLTDRDEGELGDAVMARLHREHLHEVSKYTLLQDLLRTRQLDPRLRGRDNAWLVDALVELARAGGLPNTTGLSFGRDVALRHVVRNRLAVDPATLDLSALITAVDDAATVTRWRELGADERRGITEHLVERLGRAADVVLRLAVARDDVVPELLVADVLTRAPEDDVAAARAFGAFAHSRFGSDEPSRADLGVAASAAVELVSRSDTQRNWQQVRHADALLAQLNAAELAHHSRLLPSGLTSRMERAATTLDETDLLAVEEHHATGDLRPQVRRLRAAVRLRRWLDSAPADITTVPDALRRHARDLAWVDGELTQVRRGSANPVVAKALGRIAKRAGARRGELDRQFARALPEAAYTRPDGVVAVETLLPEVVAPLARRHKVLLVVVDGMSGAAAAEIARSIEDNPRLGWTEVVRSPDGGREAVLAAFPTETTYSRTSLLTASLTAGTADHERQAFPGHDFWPPRTRAVLVHKAGIGGSSGADLGADLDAQFTPRTEPQVVAVVLNTVDDALGRGRQADDPAWAYRDVAHLPELLDRAAEGGWVVVLTSDHGHVLEHGSEHRPDPTGAARWRLPNGGHQPDEVPLTGPRVLVPGGTAVLAATEDVRYGARSHGYHGGAALAEVAIPLVVLLPPGVEELTGWAVHSQGPPDWWTGRQAAPPPKPAAAPKRKAKAPDTQPDLFGDEPAPESRGALLIGGETFVNTHKGQPANRVLKPEVFRDVVDAVLAAGGRMPVADVLRAAGTPGRNPRGLVAALGRVLNIDQFPVVDLIDDGRTVVINEKLLDEQFPEGRR</sequence>
<dbReference type="Pfam" id="PF25862">
    <property type="entry name" value="PglZ_1st"/>
    <property type="match status" value="1"/>
</dbReference>
<evidence type="ECO:0000313" key="6">
    <source>
        <dbReference type="Proteomes" id="UP001268819"/>
    </source>
</evidence>
<dbReference type="SUPFAM" id="SSF53649">
    <property type="entry name" value="Alkaline phosphatase-like"/>
    <property type="match status" value="1"/>
</dbReference>